<name>L0HI21_METFS</name>
<accession>L0HI21</accession>
<reference evidence="2" key="1">
    <citation type="submission" date="2011-12" db="EMBL/GenBank/DDBJ databases">
        <title>Complete sequence of Methanoregula formicicum SMSP.</title>
        <authorList>
            <person name="Lucas S."/>
            <person name="Han J."/>
            <person name="Lapidus A."/>
            <person name="Cheng J.-F."/>
            <person name="Goodwin L."/>
            <person name="Pitluck S."/>
            <person name="Peters L."/>
            <person name="Ovchinnikova G."/>
            <person name="Teshima H."/>
            <person name="Detter J.C."/>
            <person name="Han C."/>
            <person name="Tapia R."/>
            <person name="Land M."/>
            <person name="Hauser L."/>
            <person name="Kyrpides N."/>
            <person name="Ivanova N."/>
            <person name="Pagani I."/>
            <person name="Imachi H."/>
            <person name="Tamaki H."/>
            <person name="Sekiguchi Y."/>
            <person name="Kamagata Y."/>
            <person name="Cadillo-Quiroz H."/>
            <person name="Zinder S."/>
            <person name="Liu W.-T."/>
            <person name="Woyke T."/>
        </authorList>
    </citation>
    <scope>NUCLEOTIDE SEQUENCE [LARGE SCALE GENOMIC DNA]</scope>
    <source>
        <strain evidence="2">DSM 22288 / NBRC 105244 / SMSP</strain>
    </source>
</reference>
<dbReference type="HOGENOM" id="CLU_010124_0_0_2"/>
<dbReference type="OrthoDB" id="25002at2157"/>
<dbReference type="eggNOG" id="arCOG02508">
    <property type="taxonomic scope" value="Archaea"/>
</dbReference>
<dbReference type="Proteomes" id="UP000010824">
    <property type="component" value="Chromosome"/>
</dbReference>
<protein>
    <submittedName>
        <fullName evidence="1">Putative ATPase (AAA+ superfamily)</fullName>
    </submittedName>
</protein>
<dbReference type="Pfam" id="PF04465">
    <property type="entry name" value="DUF499"/>
    <property type="match status" value="1"/>
</dbReference>
<gene>
    <name evidence="1" type="ordered locus">Metfor_2431</name>
</gene>
<proteinExistence type="predicted"/>
<dbReference type="eggNOG" id="arCOG00888">
    <property type="taxonomic scope" value="Archaea"/>
</dbReference>
<evidence type="ECO:0000313" key="1">
    <source>
        <dbReference type="EMBL" id="AGB03431.1"/>
    </source>
</evidence>
<dbReference type="InterPro" id="IPR007555">
    <property type="entry name" value="DUF499"/>
</dbReference>
<keyword evidence="2" id="KW-1185">Reference proteome</keyword>
<reference evidence="1 2" key="2">
    <citation type="journal article" date="2014" name="Genome Announc.">
        <title>Complete Genome Sequence of Methanoregula formicica SMSPT, a Mesophilic Hydrogenotrophic Methanogen Isolated from a Methanogenic Upflow Anaerobic Sludge Blanket Reactor.</title>
        <authorList>
            <person name="Yamamoto K."/>
            <person name="Tamaki H."/>
            <person name="Cadillo-Quiroz H."/>
            <person name="Imachi H."/>
            <person name="Kyrpides N."/>
            <person name="Woyke T."/>
            <person name="Goodwin L."/>
            <person name="Zinder S.H."/>
            <person name="Kamagata Y."/>
            <person name="Liu W.T."/>
        </authorList>
    </citation>
    <scope>NUCLEOTIDE SEQUENCE [LARGE SCALE GENOMIC DNA]</scope>
    <source>
        <strain evidence="2">DSM 22288 / NBRC 105244 / SMSP</strain>
    </source>
</reference>
<dbReference type="InParanoid" id="L0HI21"/>
<sequence>MALKPWYKIVTPRDDLKEGRPLDAAEFAVNLDLVRNGQASEDYLDPKQFFKRTYLTENLTGLAAEVIRRLSGERTQTSAVFNLATQFGGGKTHSLTLLYHLAKEGPAANNLPGVMTILNRAEIDTVPNAAIAIFDGKEFDSLSGRGGDDGTPLRKTPWGEIAFQLGGEKALKILKEHEEKLTAPSGDVIRKFLPKDTPSLILMDELMNYVTRTRKSGLADQFYAFLHNLSEAARGMDRVVLVVSVPASELEMTPSDQEDYDRIKKLLDRVGKPVQISHEKETAEIIRRRLFEWEGVPNEANKIIQEYADWVVEHRQQVPSWFPVDRAREEFKASYPFHPLVISVFERKWRALPRFQQTRGVLRMLALWVSQAYREGYLGKHKDILIGIGSAPLDESLFRAAVFEQLGESRLEAAVTTDICGKSDSNATRLDAEATEPIRKARLHRKVATTIFFESNGGQARTAEATLSEIRLAVGEPDLDIGNIETVLEALAPPNGACFYLDVSKNRYWFSMKPNLSKVLADRKASVDPKKIDERLLEEIRKVFTVGGGIERIYFPTKSGQIPDSAQLKLIIISPGYPATDSRTLECIDKMTKESGSSARTFKNALIWAVADDINQLKDDTKKVLAWEEIKGEKDELGLDDTQKKQLDEHVGKAARDVKESVWRTYKKIAVLGKDNTLRVIDLGLVHSSSADSMVRLILDRLRNDGDITDDVSPNFLIRNWPPAFKEWSTRSVQNVFYASPLFPRLTHPERVKDAIVRGVTNGVLAYVGKAGTKYDPFLYKTSVSPLEIEISDDIFIITSQEAEEYLVRTRKPACLTTLEIVSHQGECKPNESFTFSVKGYDQYDQPIDVEAIVWEVNGGEIDDLGNFTSPGAAGVYQISAHSGKICANTTISVREIHTQIPGEEFPIAEHGTYADEQVIWQGELTKQKWMSFFTKILKDIENDKGIRIHINFSITDNKAISQDRIREIEAAMREFGMDKK</sequence>
<evidence type="ECO:0000313" key="2">
    <source>
        <dbReference type="Proteomes" id="UP000010824"/>
    </source>
</evidence>
<dbReference type="AlphaFoldDB" id="L0HI21"/>
<dbReference type="KEGG" id="mfo:Metfor_2431"/>
<organism evidence="1 2">
    <name type="scientific">Methanoregula formicica (strain DSM 22288 / NBRC 105244 / SMSP)</name>
    <dbReference type="NCBI Taxonomy" id="593750"/>
    <lineage>
        <taxon>Archaea</taxon>
        <taxon>Methanobacteriati</taxon>
        <taxon>Methanobacteriota</taxon>
        <taxon>Stenosarchaea group</taxon>
        <taxon>Methanomicrobia</taxon>
        <taxon>Methanomicrobiales</taxon>
        <taxon>Methanoregulaceae</taxon>
        <taxon>Methanoregula</taxon>
    </lineage>
</organism>
<dbReference type="STRING" id="593750.Metfor_2431"/>
<dbReference type="EMBL" id="CP003167">
    <property type="protein sequence ID" value="AGB03431.1"/>
    <property type="molecule type" value="Genomic_DNA"/>
</dbReference>